<gene>
    <name evidence="1" type="ORF">DFR35_1556</name>
</gene>
<dbReference type="RefSeq" id="WP_275540527.1">
    <property type="nucleotide sequence ID" value="NZ_BHVV01000006.1"/>
</dbReference>
<evidence type="ECO:0000313" key="1">
    <source>
        <dbReference type="EMBL" id="RLJ64907.1"/>
    </source>
</evidence>
<comment type="caution">
    <text evidence="1">The sequence shown here is derived from an EMBL/GenBank/DDBJ whole genome shotgun (WGS) entry which is preliminary data.</text>
</comment>
<sequence>MSVPLIELMLGLALTVLLLRTADLLTRRRPAVVPPRRDPRSRP</sequence>
<dbReference type="AlphaFoldDB" id="A0A497XFM4"/>
<organism evidence="1 2">
    <name type="scientific">Sulfurisoma sediminicola</name>
    <dbReference type="NCBI Taxonomy" id="1381557"/>
    <lineage>
        <taxon>Bacteria</taxon>
        <taxon>Pseudomonadati</taxon>
        <taxon>Pseudomonadota</taxon>
        <taxon>Betaproteobacteria</taxon>
        <taxon>Nitrosomonadales</taxon>
        <taxon>Sterolibacteriaceae</taxon>
        <taxon>Sulfurisoma</taxon>
    </lineage>
</organism>
<name>A0A497XFM4_9PROT</name>
<keyword evidence="2" id="KW-1185">Reference proteome</keyword>
<protein>
    <submittedName>
        <fullName evidence="1">Uncharacterized protein</fullName>
    </submittedName>
</protein>
<reference evidence="1 2" key="1">
    <citation type="submission" date="2018-10" db="EMBL/GenBank/DDBJ databases">
        <title>Genomic Encyclopedia of Type Strains, Phase IV (KMG-IV): sequencing the most valuable type-strain genomes for metagenomic binning, comparative biology and taxonomic classification.</title>
        <authorList>
            <person name="Goeker M."/>
        </authorList>
    </citation>
    <scope>NUCLEOTIDE SEQUENCE [LARGE SCALE GENOMIC DNA]</scope>
    <source>
        <strain evidence="1 2">DSM 26916</strain>
    </source>
</reference>
<dbReference type="Proteomes" id="UP000268908">
    <property type="component" value="Unassembled WGS sequence"/>
</dbReference>
<accession>A0A497XFM4</accession>
<proteinExistence type="predicted"/>
<evidence type="ECO:0000313" key="2">
    <source>
        <dbReference type="Proteomes" id="UP000268908"/>
    </source>
</evidence>
<dbReference type="EMBL" id="RCCI01000005">
    <property type="protein sequence ID" value="RLJ64907.1"/>
    <property type="molecule type" value="Genomic_DNA"/>
</dbReference>